<proteinExistence type="predicted"/>
<name>A0ABW2UJF6_9RHOB</name>
<reference evidence="3" key="1">
    <citation type="journal article" date="2019" name="Int. J. Syst. Evol. Microbiol.">
        <title>The Global Catalogue of Microorganisms (GCM) 10K type strain sequencing project: providing services to taxonomists for standard genome sequencing and annotation.</title>
        <authorList>
            <consortium name="The Broad Institute Genomics Platform"/>
            <consortium name="The Broad Institute Genome Sequencing Center for Infectious Disease"/>
            <person name="Wu L."/>
            <person name="Ma J."/>
        </authorList>
    </citation>
    <scope>NUCLEOTIDE SEQUENCE [LARGE SCALE GENOMIC DNA]</scope>
    <source>
        <strain evidence="3">CGMCC 1.12750</strain>
    </source>
</reference>
<evidence type="ECO:0000313" key="2">
    <source>
        <dbReference type="EMBL" id="MFC7704847.1"/>
    </source>
</evidence>
<protein>
    <submittedName>
        <fullName evidence="2">Uncharacterized protein</fullName>
    </submittedName>
</protein>
<gene>
    <name evidence="2" type="ORF">ACFQXB_11635</name>
</gene>
<dbReference type="EMBL" id="JBHTFQ010000006">
    <property type="protein sequence ID" value="MFC7704847.1"/>
    <property type="molecule type" value="Genomic_DNA"/>
</dbReference>
<sequence>MAIEDLISELIAATKAQTAETQRLIGVSEKLYKLRAEAIEIVKSEAAPAEKKATPAKTSEKVADKPAADEPKANISASPEDRKDPAVETPAATDGFSDEDLKEKIKEYVAVDDADERKARAAKVKEILGKVGAKTAPEVPAEKRKAFVNTINKFLKEVEENGWLTKTAEAADDDLLG</sequence>
<keyword evidence="3" id="KW-1185">Reference proteome</keyword>
<comment type="caution">
    <text evidence="2">The sequence shown here is derived from an EMBL/GenBank/DDBJ whole genome shotgun (WGS) entry which is preliminary data.</text>
</comment>
<dbReference type="RefSeq" id="WP_377403677.1">
    <property type="nucleotide sequence ID" value="NZ_JBHTFQ010000006.1"/>
</dbReference>
<evidence type="ECO:0000256" key="1">
    <source>
        <dbReference type="SAM" id="MobiDB-lite"/>
    </source>
</evidence>
<dbReference type="Proteomes" id="UP001596516">
    <property type="component" value="Unassembled WGS sequence"/>
</dbReference>
<feature type="compositionally biased region" description="Basic and acidic residues" evidence="1">
    <location>
        <begin position="44"/>
        <end position="72"/>
    </location>
</feature>
<evidence type="ECO:0000313" key="3">
    <source>
        <dbReference type="Proteomes" id="UP001596516"/>
    </source>
</evidence>
<accession>A0ABW2UJF6</accession>
<organism evidence="2 3">
    <name type="scientific">Plastorhodobacter daqingensis</name>
    <dbReference type="NCBI Taxonomy" id="1387281"/>
    <lineage>
        <taxon>Bacteria</taxon>
        <taxon>Pseudomonadati</taxon>
        <taxon>Pseudomonadota</taxon>
        <taxon>Alphaproteobacteria</taxon>
        <taxon>Rhodobacterales</taxon>
        <taxon>Paracoccaceae</taxon>
        <taxon>Plastorhodobacter</taxon>
    </lineage>
</organism>
<feature type="region of interest" description="Disordered" evidence="1">
    <location>
        <begin position="44"/>
        <end position="99"/>
    </location>
</feature>